<dbReference type="Pfam" id="PF23023">
    <property type="entry name" value="Anti-Pycsar_Apyc1"/>
    <property type="match status" value="1"/>
</dbReference>
<evidence type="ECO:0000256" key="7">
    <source>
        <dbReference type="ARBA" id="ARBA00022833"/>
    </source>
</evidence>
<name>A0A2G0CI70_9BACT</name>
<dbReference type="Gene3D" id="3.60.15.10">
    <property type="entry name" value="Ribonuclease Z/Hydroxyacylglutathione hydrolase-like"/>
    <property type="match status" value="1"/>
</dbReference>
<evidence type="ECO:0000256" key="8">
    <source>
        <dbReference type="HAMAP-Rule" id="MF_01818"/>
    </source>
</evidence>
<feature type="domain" description="Metallo-beta-lactamase" evidence="9">
    <location>
        <begin position="205"/>
        <end position="271"/>
    </location>
</feature>
<feature type="binding site" evidence="8">
    <location>
        <position position="212"/>
    </location>
    <ligand>
        <name>Zn(2+)</name>
        <dbReference type="ChEBI" id="CHEBI:29105"/>
        <label>2</label>
        <note>catalytic</note>
    </ligand>
</feature>
<dbReference type="GO" id="GO:0008270">
    <property type="term" value="F:zinc ion binding"/>
    <property type="evidence" value="ECO:0007669"/>
    <property type="project" value="UniProtKB-UniRule"/>
</dbReference>
<gene>
    <name evidence="8" type="primary">rnz</name>
    <name evidence="10" type="ORF">CGL56_01085</name>
</gene>
<dbReference type="PANTHER" id="PTHR46018">
    <property type="entry name" value="ZINC PHOSPHODIESTERASE ELAC PROTEIN 1"/>
    <property type="match status" value="1"/>
</dbReference>
<feature type="active site" description="Proton acceptor" evidence="8">
    <location>
        <position position="66"/>
    </location>
</feature>
<feature type="binding site" evidence="8">
    <location>
        <position position="66"/>
    </location>
    <ligand>
        <name>Zn(2+)</name>
        <dbReference type="ChEBI" id="CHEBI:29105"/>
        <label>2</label>
        <note>catalytic</note>
    </ligand>
</feature>
<feature type="binding site" evidence="8">
    <location>
        <position position="212"/>
    </location>
    <ligand>
        <name>Zn(2+)</name>
        <dbReference type="ChEBI" id="CHEBI:29105"/>
        <label>1</label>
        <note>catalytic</note>
    </ligand>
</feature>
<evidence type="ECO:0000256" key="4">
    <source>
        <dbReference type="ARBA" id="ARBA00022723"/>
    </source>
</evidence>
<feature type="binding site" evidence="8">
    <location>
        <position position="62"/>
    </location>
    <ligand>
        <name>Zn(2+)</name>
        <dbReference type="ChEBI" id="CHEBI:29105"/>
        <label>1</label>
        <note>catalytic</note>
    </ligand>
</feature>
<dbReference type="EMBL" id="PDLO01000001">
    <property type="protein sequence ID" value="PHK99673.1"/>
    <property type="molecule type" value="Genomic_DNA"/>
</dbReference>
<comment type="cofactor">
    <cofactor evidence="8">
        <name>Zn(2+)</name>
        <dbReference type="ChEBI" id="CHEBI:29105"/>
    </cofactor>
    <text evidence="8">Binds 2 Zn(2+) ions.</text>
</comment>
<keyword evidence="2 8" id="KW-0819">tRNA processing</keyword>
<accession>A0A2G0CI70</accession>
<comment type="similarity">
    <text evidence="8">Belongs to the RNase Z family.</text>
</comment>
<dbReference type="RefSeq" id="WP_099104652.1">
    <property type="nucleotide sequence ID" value="NZ_JAATJF010000001.1"/>
</dbReference>
<comment type="caution">
    <text evidence="10">The sequence shown here is derived from an EMBL/GenBank/DDBJ whole genome shotgun (WGS) entry which is preliminary data.</text>
</comment>
<comment type="function">
    <text evidence="8">Zinc phosphodiesterase, which displays some tRNA 3'-processing endonuclease activity. Probably involved in tRNA maturation, by removing a 3'-trailer from precursor tRNA.</text>
</comment>
<dbReference type="AlphaFoldDB" id="A0A2G0CI70"/>
<evidence type="ECO:0000256" key="6">
    <source>
        <dbReference type="ARBA" id="ARBA00022801"/>
    </source>
</evidence>
<feature type="binding site" evidence="8">
    <location>
        <position position="67"/>
    </location>
    <ligand>
        <name>Zn(2+)</name>
        <dbReference type="ChEBI" id="CHEBI:29105"/>
        <label>2</label>
        <note>catalytic</note>
    </ligand>
</feature>
<keyword evidence="6 8" id="KW-0378">Hydrolase</keyword>
<feature type="binding site" evidence="8">
    <location>
        <position position="270"/>
    </location>
    <ligand>
        <name>Zn(2+)</name>
        <dbReference type="ChEBI" id="CHEBI:29105"/>
        <label>2</label>
        <note>catalytic</note>
    </ligand>
</feature>
<evidence type="ECO:0000259" key="9">
    <source>
        <dbReference type="Pfam" id="PF12706"/>
    </source>
</evidence>
<dbReference type="PANTHER" id="PTHR46018:SF2">
    <property type="entry name" value="ZINC PHOSPHODIESTERASE ELAC PROTEIN 1"/>
    <property type="match status" value="1"/>
</dbReference>
<dbReference type="OrthoDB" id="9800940at2"/>
<comment type="catalytic activity">
    <reaction evidence="8">
        <text>Endonucleolytic cleavage of RNA, removing extra 3' nucleotides from tRNA precursor, generating 3' termini of tRNAs. A 3'-hydroxy group is left at the tRNA terminus and a 5'-phosphoryl group is left at the trailer molecule.</text>
        <dbReference type="EC" id="3.1.26.11"/>
    </reaction>
</comment>
<evidence type="ECO:0000256" key="3">
    <source>
        <dbReference type="ARBA" id="ARBA00022722"/>
    </source>
</evidence>
<evidence type="ECO:0000313" key="11">
    <source>
        <dbReference type="Proteomes" id="UP000226437"/>
    </source>
</evidence>
<keyword evidence="4 8" id="KW-0479">Metal-binding</keyword>
<evidence type="ECO:0000256" key="2">
    <source>
        <dbReference type="ARBA" id="ARBA00022694"/>
    </source>
</evidence>
<keyword evidence="3 8" id="KW-0540">Nuclease</keyword>
<keyword evidence="11" id="KW-1185">Reference proteome</keyword>
<keyword evidence="7 8" id="KW-0862">Zinc</keyword>
<evidence type="ECO:0000313" key="10">
    <source>
        <dbReference type="EMBL" id="PHK99673.1"/>
    </source>
</evidence>
<reference evidence="10 11" key="1">
    <citation type="submission" date="2017-10" db="EMBL/GenBank/DDBJ databases">
        <title>The draft genome sequence of Lewinella marina KCTC 32374.</title>
        <authorList>
            <person name="Wang K."/>
        </authorList>
    </citation>
    <scope>NUCLEOTIDE SEQUENCE [LARGE SCALE GENOMIC DNA]</scope>
    <source>
        <strain evidence="10 11">MKG-38</strain>
    </source>
</reference>
<comment type="subunit">
    <text evidence="1 8">Homodimer.</text>
</comment>
<dbReference type="HAMAP" id="MF_01818">
    <property type="entry name" value="RNase_Z_BN"/>
    <property type="match status" value="1"/>
</dbReference>
<dbReference type="InterPro" id="IPR013471">
    <property type="entry name" value="RNase_Z/BN"/>
</dbReference>
<sequence length="311" mass="33848">MRFAVTILGSNGAVPTADRHASAHLLESEAADILIDCGEGTQLQLQSAGAGVGRIGLILITHLHGDHYFGLPGLLTTLALTGRTAPLRIISPPGLRAKLTHLLDLDRYALPFGLEFVEHAASARSVVAEMADLEVLAFPLRHRIPTNGYLIREKSRPDTILKDQLERFAIPVEAIPDIKAGGDFISAEGQRIPHAELTAPAPAPRSYAYCSDTAYFPELSAYVRGVDLLYHEATFLHDLAAEAAEKGHSTAHQAALVARDASAGHLILGHFSARYRDVEQHEREAREVFARTTAARDLYRFVIPYSGRRGN</sequence>
<feature type="binding site" evidence="8">
    <location>
        <position position="142"/>
    </location>
    <ligand>
        <name>Zn(2+)</name>
        <dbReference type="ChEBI" id="CHEBI:29105"/>
        <label>1</label>
        <note>catalytic</note>
    </ligand>
</feature>
<keyword evidence="5 8" id="KW-0255">Endonuclease</keyword>
<evidence type="ECO:0000256" key="5">
    <source>
        <dbReference type="ARBA" id="ARBA00022759"/>
    </source>
</evidence>
<dbReference type="NCBIfam" id="NF000801">
    <property type="entry name" value="PRK00055.1-3"/>
    <property type="match status" value="1"/>
</dbReference>
<dbReference type="Proteomes" id="UP000226437">
    <property type="component" value="Unassembled WGS sequence"/>
</dbReference>
<dbReference type="Pfam" id="PF12706">
    <property type="entry name" value="Lactamase_B_2"/>
    <property type="match status" value="1"/>
</dbReference>
<dbReference type="SUPFAM" id="SSF56281">
    <property type="entry name" value="Metallo-hydrolase/oxidoreductase"/>
    <property type="match status" value="1"/>
</dbReference>
<proteinExistence type="inferred from homology"/>
<evidence type="ECO:0000256" key="1">
    <source>
        <dbReference type="ARBA" id="ARBA00011738"/>
    </source>
</evidence>
<dbReference type="GO" id="GO:0042781">
    <property type="term" value="F:3'-tRNA processing endoribonuclease activity"/>
    <property type="evidence" value="ECO:0007669"/>
    <property type="project" value="UniProtKB-UniRule"/>
</dbReference>
<dbReference type="EC" id="3.1.26.11" evidence="8"/>
<dbReference type="InterPro" id="IPR001279">
    <property type="entry name" value="Metallo-B-lactamas"/>
</dbReference>
<protein>
    <recommendedName>
        <fullName evidence="8">Ribonuclease Z</fullName>
        <shortName evidence="8">RNase Z</shortName>
        <ecNumber evidence="8">3.1.26.11</ecNumber>
    </recommendedName>
    <alternativeName>
        <fullName evidence="8">tRNA 3 endonuclease</fullName>
    </alternativeName>
    <alternativeName>
        <fullName evidence="8">tRNase Z</fullName>
    </alternativeName>
</protein>
<dbReference type="CDD" id="cd07717">
    <property type="entry name" value="RNaseZ_ZiPD-like_MBL-fold"/>
    <property type="match status" value="1"/>
</dbReference>
<organism evidence="10 11">
    <name type="scientific">Neolewinella marina</name>
    <dbReference type="NCBI Taxonomy" id="438751"/>
    <lineage>
        <taxon>Bacteria</taxon>
        <taxon>Pseudomonadati</taxon>
        <taxon>Bacteroidota</taxon>
        <taxon>Saprospiria</taxon>
        <taxon>Saprospirales</taxon>
        <taxon>Lewinellaceae</taxon>
        <taxon>Neolewinella</taxon>
    </lineage>
</organism>
<dbReference type="InterPro" id="IPR036866">
    <property type="entry name" value="RibonucZ/Hydroxyglut_hydro"/>
</dbReference>
<feature type="binding site" evidence="8">
    <location>
        <position position="64"/>
    </location>
    <ligand>
        <name>Zn(2+)</name>
        <dbReference type="ChEBI" id="CHEBI:29105"/>
        <label>1</label>
        <note>catalytic</note>
    </ligand>
</feature>